<proteinExistence type="predicted"/>
<dbReference type="InterPro" id="IPR037523">
    <property type="entry name" value="VOC_core"/>
</dbReference>
<dbReference type="InterPro" id="IPR041581">
    <property type="entry name" value="Glyoxalase_6"/>
</dbReference>
<dbReference type="SUPFAM" id="SSF54593">
    <property type="entry name" value="Glyoxalase/Bleomycin resistance protein/Dihydroxybiphenyl dioxygenase"/>
    <property type="match status" value="1"/>
</dbReference>
<dbReference type="PANTHER" id="PTHR35908">
    <property type="entry name" value="HYPOTHETICAL FUSION PROTEIN"/>
    <property type="match status" value="1"/>
</dbReference>
<dbReference type="PANTHER" id="PTHR35908:SF1">
    <property type="entry name" value="CONSERVED PROTEIN"/>
    <property type="match status" value="1"/>
</dbReference>
<dbReference type="AlphaFoldDB" id="A0A6H0SHM9"/>
<dbReference type="Pfam" id="PF18029">
    <property type="entry name" value="Glyoxalase_6"/>
    <property type="match status" value="1"/>
</dbReference>
<dbReference type="PROSITE" id="PS51819">
    <property type="entry name" value="VOC"/>
    <property type="match status" value="1"/>
</dbReference>
<dbReference type="InterPro" id="IPR029068">
    <property type="entry name" value="Glyas_Bleomycin-R_OHBP_Dase"/>
</dbReference>
<protein>
    <submittedName>
        <fullName evidence="2">VOC family protein</fullName>
    </submittedName>
</protein>
<feature type="domain" description="VOC" evidence="1">
    <location>
        <begin position="112"/>
        <end position="224"/>
    </location>
</feature>
<dbReference type="Gene3D" id="3.10.180.10">
    <property type="entry name" value="2,3-Dihydroxybiphenyl 1,2-Dioxygenase, domain 1"/>
    <property type="match status" value="1"/>
</dbReference>
<dbReference type="Proteomes" id="UP000502331">
    <property type="component" value="Chromosome"/>
</dbReference>
<dbReference type="EMBL" id="CP032549">
    <property type="protein sequence ID" value="QIV86051.1"/>
    <property type="molecule type" value="Genomic_DNA"/>
</dbReference>
<evidence type="ECO:0000259" key="1">
    <source>
        <dbReference type="PROSITE" id="PS51819"/>
    </source>
</evidence>
<accession>A0A6H0SHM9</accession>
<keyword evidence="3" id="KW-1185">Reference proteome</keyword>
<evidence type="ECO:0000313" key="2">
    <source>
        <dbReference type="EMBL" id="QIV86051.1"/>
    </source>
</evidence>
<evidence type="ECO:0000313" key="3">
    <source>
        <dbReference type="Proteomes" id="UP000502331"/>
    </source>
</evidence>
<name>A0A6H0SHM9_9MICC</name>
<organism evidence="2 3">
    <name type="scientific">Glutamicibacter mishrai</name>
    <dbReference type="NCBI Taxonomy" id="1775880"/>
    <lineage>
        <taxon>Bacteria</taxon>
        <taxon>Bacillati</taxon>
        <taxon>Actinomycetota</taxon>
        <taxon>Actinomycetes</taxon>
        <taxon>Micrococcales</taxon>
        <taxon>Micrococcaceae</taxon>
        <taxon>Glutamicibacter</taxon>
    </lineage>
</organism>
<dbReference type="CDD" id="cd06587">
    <property type="entry name" value="VOC"/>
    <property type="match status" value="1"/>
</dbReference>
<gene>
    <name evidence="2" type="ORF">D3791_02290</name>
</gene>
<dbReference type="RefSeq" id="WP_172511184.1">
    <property type="nucleotide sequence ID" value="NZ_CP032549.1"/>
</dbReference>
<reference evidence="2 3" key="1">
    <citation type="submission" date="2018-09" db="EMBL/GenBank/DDBJ databases">
        <title>Glutamicibacter mishrai S5-52T (LMG 29155T = KCTC 39846T).</title>
        <authorList>
            <person name="Das S.K."/>
        </authorList>
    </citation>
    <scope>NUCLEOTIDE SEQUENCE [LARGE SCALE GENOMIC DNA]</scope>
    <source>
        <strain evidence="2 3">S5-52</strain>
    </source>
</reference>
<sequence>MYWENLVFDADSPRRQGKHWEELLGSETLTDNEGGFETRLALAGEQFLDICFPTVPDPQPESQRVFPVLASAEDYEKTTVDYQGATRGEHADAAARTYFVLGQASESSRPLALLAVEILSSDPERDAIFWAKLTGFQPAEHSSTVLKHPAGLGPMIVLVPEKHPKTSAKSSVHLDLRLEAGDDVEQILAMVLDTGATKLPHAWGEVPWQVFLDPSGNEFCILPAPSH</sequence>